<evidence type="ECO:0000256" key="1">
    <source>
        <dbReference type="ARBA" id="ARBA00022723"/>
    </source>
</evidence>
<dbReference type="PROSITE" id="PS50865">
    <property type="entry name" value="ZF_MYND_2"/>
    <property type="match status" value="1"/>
</dbReference>
<feature type="domain" description="MYND-type" evidence="5">
    <location>
        <begin position="1"/>
        <end position="26"/>
    </location>
</feature>
<dbReference type="SUPFAM" id="SSF144232">
    <property type="entry name" value="HIT/MYND zinc finger-like"/>
    <property type="match status" value="1"/>
</dbReference>
<evidence type="ECO:0000256" key="2">
    <source>
        <dbReference type="ARBA" id="ARBA00022771"/>
    </source>
</evidence>
<dbReference type="OrthoDB" id="432970at2759"/>
<proteinExistence type="predicted"/>
<keyword evidence="7" id="KW-1185">Reference proteome</keyword>
<organism evidence="6 7">
    <name type="scientific">Athelia psychrophila</name>
    <dbReference type="NCBI Taxonomy" id="1759441"/>
    <lineage>
        <taxon>Eukaryota</taxon>
        <taxon>Fungi</taxon>
        <taxon>Dikarya</taxon>
        <taxon>Basidiomycota</taxon>
        <taxon>Agaricomycotina</taxon>
        <taxon>Agaricomycetes</taxon>
        <taxon>Agaricomycetidae</taxon>
        <taxon>Atheliales</taxon>
        <taxon>Atheliaceae</taxon>
        <taxon>Athelia</taxon>
    </lineage>
</organism>
<evidence type="ECO:0000259" key="5">
    <source>
        <dbReference type="PROSITE" id="PS50865"/>
    </source>
</evidence>
<evidence type="ECO:0000313" key="6">
    <source>
        <dbReference type="EMBL" id="KZP21760.1"/>
    </source>
</evidence>
<dbReference type="Gene3D" id="6.10.140.2220">
    <property type="match status" value="1"/>
</dbReference>
<evidence type="ECO:0000256" key="3">
    <source>
        <dbReference type="ARBA" id="ARBA00022833"/>
    </source>
</evidence>
<sequence length="166" mass="18752">CSACHRTKYCSLDCCKADWPKHKEECMSEKRINAMLGKINAAEAAKPKPRPAKDRCTGCGVKFPQGKEEQDEDALDDSCDDCGYMSCGSCVCHDIRSSCYCYISNFGRPYCIKSPAWYHGGRGKHYTGDRHPADGREEHREAFEAEPRECGNCGKVTRCMKKEYLR</sequence>
<keyword evidence="3" id="KW-0862">Zinc</keyword>
<keyword evidence="2 4" id="KW-0863">Zinc-finger</keyword>
<keyword evidence="1" id="KW-0479">Metal-binding</keyword>
<dbReference type="InterPro" id="IPR002893">
    <property type="entry name" value="Znf_MYND"/>
</dbReference>
<accession>A0A166KCD4</accession>
<gene>
    <name evidence="6" type="ORF">FIBSPDRAFT_740041</name>
</gene>
<dbReference type="Proteomes" id="UP000076532">
    <property type="component" value="Unassembled WGS sequence"/>
</dbReference>
<dbReference type="Pfam" id="PF01753">
    <property type="entry name" value="zf-MYND"/>
    <property type="match status" value="1"/>
</dbReference>
<dbReference type="AlphaFoldDB" id="A0A166KCD4"/>
<feature type="non-terminal residue" evidence="6">
    <location>
        <position position="1"/>
    </location>
</feature>
<reference evidence="6 7" key="1">
    <citation type="journal article" date="2016" name="Mol. Biol. Evol.">
        <title>Comparative Genomics of Early-Diverging Mushroom-Forming Fungi Provides Insights into the Origins of Lignocellulose Decay Capabilities.</title>
        <authorList>
            <person name="Nagy L.G."/>
            <person name="Riley R."/>
            <person name="Tritt A."/>
            <person name="Adam C."/>
            <person name="Daum C."/>
            <person name="Floudas D."/>
            <person name="Sun H."/>
            <person name="Yadav J.S."/>
            <person name="Pangilinan J."/>
            <person name="Larsson K.H."/>
            <person name="Matsuura K."/>
            <person name="Barry K."/>
            <person name="Labutti K."/>
            <person name="Kuo R."/>
            <person name="Ohm R.A."/>
            <person name="Bhattacharya S.S."/>
            <person name="Shirouzu T."/>
            <person name="Yoshinaga Y."/>
            <person name="Martin F.M."/>
            <person name="Grigoriev I.V."/>
            <person name="Hibbett D.S."/>
        </authorList>
    </citation>
    <scope>NUCLEOTIDE SEQUENCE [LARGE SCALE GENOMIC DNA]</scope>
    <source>
        <strain evidence="6 7">CBS 109695</strain>
    </source>
</reference>
<dbReference type="EMBL" id="KV417545">
    <property type="protein sequence ID" value="KZP21760.1"/>
    <property type="molecule type" value="Genomic_DNA"/>
</dbReference>
<dbReference type="STRING" id="436010.A0A166KCD4"/>
<evidence type="ECO:0000256" key="4">
    <source>
        <dbReference type="PROSITE-ProRule" id="PRU00134"/>
    </source>
</evidence>
<dbReference type="GO" id="GO:0008270">
    <property type="term" value="F:zinc ion binding"/>
    <property type="evidence" value="ECO:0007669"/>
    <property type="project" value="UniProtKB-KW"/>
</dbReference>
<protein>
    <recommendedName>
        <fullName evidence="5">MYND-type domain-containing protein</fullName>
    </recommendedName>
</protein>
<name>A0A166KCD4_9AGAM</name>
<evidence type="ECO:0000313" key="7">
    <source>
        <dbReference type="Proteomes" id="UP000076532"/>
    </source>
</evidence>